<dbReference type="STRING" id="946333.A4W93_11010"/>
<dbReference type="OrthoDB" id="9924360at2"/>
<dbReference type="AlphaFoldDB" id="A0A1W6L842"/>
<gene>
    <name evidence="1" type="ORF">A4W93_11010</name>
</gene>
<evidence type="ECO:0000313" key="1">
    <source>
        <dbReference type="EMBL" id="ARN20387.1"/>
    </source>
</evidence>
<reference evidence="1 2" key="1">
    <citation type="submission" date="2016-04" db="EMBL/GenBank/DDBJ databases">
        <title>Complete genome sequence of natural rubber-degrading, novel Gram-negative bacterium, Rhizobacter gummiphilus strain NS21.</title>
        <authorList>
            <person name="Tabata M."/>
            <person name="Kasai D."/>
            <person name="Fukuda M."/>
        </authorList>
    </citation>
    <scope>NUCLEOTIDE SEQUENCE [LARGE SCALE GENOMIC DNA]</scope>
    <source>
        <strain evidence="1 2">NS21</strain>
    </source>
</reference>
<keyword evidence="2" id="KW-1185">Reference proteome</keyword>
<dbReference type="EMBL" id="CP015118">
    <property type="protein sequence ID" value="ARN20387.1"/>
    <property type="molecule type" value="Genomic_DNA"/>
</dbReference>
<dbReference type="RefSeq" id="WP_085750659.1">
    <property type="nucleotide sequence ID" value="NZ_BSPR01000023.1"/>
</dbReference>
<accession>A0A1W6L842</accession>
<name>A0A1W6L842_9BURK</name>
<organism evidence="1 2">
    <name type="scientific">Piscinibacter gummiphilus</name>
    <dbReference type="NCBI Taxonomy" id="946333"/>
    <lineage>
        <taxon>Bacteria</taxon>
        <taxon>Pseudomonadati</taxon>
        <taxon>Pseudomonadota</taxon>
        <taxon>Betaproteobacteria</taxon>
        <taxon>Burkholderiales</taxon>
        <taxon>Sphaerotilaceae</taxon>
        <taxon>Piscinibacter</taxon>
    </lineage>
</organism>
<dbReference type="KEGG" id="rgu:A4W93_11010"/>
<dbReference type="Proteomes" id="UP000193427">
    <property type="component" value="Chromosome"/>
</dbReference>
<sequence>MTLTARIDAAVHVQARLAAYHRQIDVDWLARNAEYALEVRQLCLAVPDASMEMCLRLLDALVDAILLAELPPADNGVRLSDFHPAFADTLSDPG</sequence>
<proteinExistence type="predicted"/>
<protein>
    <submittedName>
        <fullName evidence="1">Uncharacterized protein</fullName>
    </submittedName>
</protein>
<evidence type="ECO:0000313" key="2">
    <source>
        <dbReference type="Proteomes" id="UP000193427"/>
    </source>
</evidence>